<evidence type="ECO:0000313" key="10">
    <source>
        <dbReference type="EMBL" id="MCC2255697.1"/>
    </source>
</evidence>
<dbReference type="PANTHER" id="PTHR48111:SF73">
    <property type="entry name" value="ALKALINE PHOSPHATASE SYNTHESIS TRANSCRIPTIONAL REGULATORY PROTEIN PHOP"/>
    <property type="match status" value="1"/>
</dbReference>
<feature type="DNA-binding region" description="OmpR/PhoB-type" evidence="7">
    <location>
        <begin position="120"/>
        <end position="220"/>
    </location>
</feature>
<dbReference type="CDD" id="cd00383">
    <property type="entry name" value="trans_reg_C"/>
    <property type="match status" value="1"/>
</dbReference>
<dbReference type="InterPro" id="IPR011006">
    <property type="entry name" value="CheY-like_superfamily"/>
</dbReference>
<evidence type="ECO:0000256" key="1">
    <source>
        <dbReference type="ARBA" id="ARBA00018672"/>
    </source>
</evidence>
<keyword evidence="3 7" id="KW-0238">DNA-binding</keyword>
<keyword evidence="4" id="KW-0804">Transcription</keyword>
<evidence type="ECO:0000313" key="11">
    <source>
        <dbReference type="Proteomes" id="UP001198151"/>
    </source>
</evidence>
<dbReference type="EMBL" id="JAJEQX010000033">
    <property type="protein sequence ID" value="MCC2255697.1"/>
    <property type="molecule type" value="Genomic_DNA"/>
</dbReference>
<dbReference type="Gene3D" id="3.40.50.2300">
    <property type="match status" value="1"/>
</dbReference>
<gene>
    <name evidence="10" type="ORF">LKD70_14980</name>
</gene>
<dbReference type="RefSeq" id="WP_227708688.1">
    <property type="nucleotide sequence ID" value="NZ_JAJEQX010000033.1"/>
</dbReference>
<evidence type="ECO:0000256" key="7">
    <source>
        <dbReference type="PROSITE-ProRule" id="PRU01091"/>
    </source>
</evidence>
<evidence type="ECO:0000256" key="3">
    <source>
        <dbReference type="ARBA" id="ARBA00023125"/>
    </source>
</evidence>
<dbReference type="CDD" id="cd17574">
    <property type="entry name" value="REC_OmpR"/>
    <property type="match status" value="1"/>
</dbReference>
<dbReference type="Pfam" id="PF00486">
    <property type="entry name" value="Trans_reg_C"/>
    <property type="match status" value="1"/>
</dbReference>
<dbReference type="InterPro" id="IPR001789">
    <property type="entry name" value="Sig_transdc_resp-reg_receiver"/>
</dbReference>
<dbReference type="SMART" id="SM00862">
    <property type="entry name" value="Trans_reg_C"/>
    <property type="match status" value="1"/>
</dbReference>
<name>A0ABS8G2R6_9FIRM</name>
<dbReference type="Gene3D" id="1.10.10.10">
    <property type="entry name" value="Winged helix-like DNA-binding domain superfamily/Winged helix DNA-binding domain"/>
    <property type="match status" value="1"/>
</dbReference>
<keyword evidence="2" id="KW-0805">Transcription regulation</keyword>
<dbReference type="PANTHER" id="PTHR48111">
    <property type="entry name" value="REGULATOR OF RPOS"/>
    <property type="match status" value="1"/>
</dbReference>
<dbReference type="PROSITE" id="PS50110">
    <property type="entry name" value="RESPONSE_REGULATORY"/>
    <property type="match status" value="1"/>
</dbReference>
<dbReference type="PROSITE" id="PS51755">
    <property type="entry name" value="OMPR_PHOB"/>
    <property type="match status" value="1"/>
</dbReference>
<feature type="modified residue" description="4-aspartylphosphate" evidence="6">
    <location>
        <position position="50"/>
    </location>
</feature>
<organism evidence="10 11">
    <name type="scientific">Ruminococcus turbiniformis</name>
    <dbReference type="NCBI Taxonomy" id="2881258"/>
    <lineage>
        <taxon>Bacteria</taxon>
        <taxon>Bacillati</taxon>
        <taxon>Bacillota</taxon>
        <taxon>Clostridia</taxon>
        <taxon>Eubacteriales</taxon>
        <taxon>Oscillospiraceae</taxon>
        <taxon>Ruminococcus</taxon>
    </lineage>
</organism>
<reference evidence="10 11" key="1">
    <citation type="submission" date="2021-10" db="EMBL/GenBank/DDBJ databases">
        <title>Anaerobic single-cell dispensing facilitates the cultivation of human gut bacteria.</title>
        <authorList>
            <person name="Afrizal A."/>
        </authorList>
    </citation>
    <scope>NUCLEOTIDE SEQUENCE [LARGE SCALE GENOMIC DNA]</scope>
    <source>
        <strain evidence="10 11">CLA-AA-H200</strain>
    </source>
</reference>
<keyword evidence="6" id="KW-0597">Phosphoprotein</keyword>
<feature type="domain" description="Response regulatory" evidence="8">
    <location>
        <begin position="2"/>
        <end position="114"/>
    </location>
</feature>
<dbReference type="InterPro" id="IPR036388">
    <property type="entry name" value="WH-like_DNA-bd_sf"/>
</dbReference>
<evidence type="ECO:0000256" key="2">
    <source>
        <dbReference type="ARBA" id="ARBA00023015"/>
    </source>
</evidence>
<evidence type="ECO:0000259" key="9">
    <source>
        <dbReference type="PROSITE" id="PS51755"/>
    </source>
</evidence>
<protein>
    <recommendedName>
        <fullName evidence="1">Stage 0 sporulation protein A homolog</fullName>
    </recommendedName>
</protein>
<evidence type="ECO:0000256" key="6">
    <source>
        <dbReference type="PROSITE-ProRule" id="PRU00169"/>
    </source>
</evidence>
<dbReference type="Pfam" id="PF00072">
    <property type="entry name" value="Response_reg"/>
    <property type="match status" value="1"/>
</dbReference>
<dbReference type="SMART" id="SM00448">
    <property type="entry name" value="REC"/>
    <property type="match status" value="1"/>
</dbReference>
<sequence>MRILLIEDDIQMNEALSIFFCKEGYTVLQAYNAKEAEQCLNKEPDVIIADIGLPGASGIYFCKKLLKYKSIPVIFLTAKDDEEDILEGYEAGCQEYVTKPVSPKVLLKKIEVILKRSGSGNILEYKNLRIDFDKRKVSNCDREIKLTIKEWKVLSILAANRGNIVTKEMLLEKIWDADNNFVDDHALTVVVNRLRKKIEPDPSSPGYIKNVFGVGYTFGE</sequence>
<accession>A0ABS8G2R6</accession>
<dbReference type="InterPro" id="IPR039420">
    <property type="entry name" value="WalR-like"/>
</dbReference>
<feature type="domain" description="OmpR/PhoB-type" evidence="9">
    <location>
        <begin position="120"/>
        <end position="220"/>
    </location>
</feature>
<comment type="caution">
    <text evidence="10">The sequence shown here is derived from an EMBL/GenBank/DDBJ whole genome shotgun (WGS) entry which is preliminary data.</text>
</comment>
<dbReference type="InterPro" id="IPR001867">
    <property type="entry name" value="OmpR/PhoB-type_DNA-bd"/>
</dbReference>
<dbReference type="Proteomes" id="UP001198151">
    <property type="component" value="Unassembled WGS sequence"/>
</dbReference>
<keyword evidence="11" id="KW-1185">Reference proteome</keyword>
<evidence type="ECO:0000259" key="8">
    <source>
        <dbReference type="PROSITE" id="PS50110"/>
    </source>
</evidence>
<evidence type="ECO:0000256" key="5">
    <source>
        <dbReference type="ARBA" id="ARBA00024867"/>
    </source>
</evidence>
<dbReference type="SUPFAM" id="SSF52172">
    <property type="entry name" value="CheY-like"/>
    <property type="match status" value="1"/>
</dbReference>
<proteinExistence type="predicted"/>
<comment type="function">
    <text evidence="5">May play the central regulatory role in sporulation. It may be an element of the effector pathway responsible for the activation of sporulation genes in response to nutritional stress. Spo0A may act in concert with spo0H (a sigma factor) to control the expression of some genes that are critical to the sporulation process.</text>
</comment>
<evidence type="ECO:0000256" key="4">
    <source>
        <dbReference type="ARBA" id="ARBA00023163"/>
    </source>
</evidence>